<dbReference type="PANTHER" id="PTHR13999:SF31">
    <property type="entry name" value="IFITM1-RELATED"/>
    <property type="match status" value="1"/>
</dbReference>
<evidence type="ECO:0000256" key="5">
    <source>
        <dbReference type="ARBA" id="ARBA00023136"/>
    </source>
</evidence>
<evidence type="ECO:0000313" key="8">
    <source>
        <dbReference type="RefSeq" id="XP_026068528.1"/>
    </source>
</evidence>
<comment type="subcellular location">
    <subcellularLocation>
        <location evidence="1">Membrane</location>
    </subcellularLocation>
</comment>
<feature type="transmembrane region" description="Helical" evidence="6">
    <location>
        <begin position="86"/>
        <end position="105"/>
    </location>
</feature>
<keyword evidence="4 6" id="KW-1133">Transmembrane helix</keyword>
<protein>
    <submittedName>
        <fullName evidence="8">Interferon-induced transmembrane protein 1</fullName>
    </submittedName>
</protein>
<proteinExistence type="inferred from homology"/>
<evidence type="ECO:0000256" key="1">
    <source>
        <dbReference type="ARBA" id="ARBA00004370"/>
    </source>
</evidence>
<dbReference type="PANTHER" id="PTHR13999">
    <property type="entry name" value="INTERFERON INDUCIBLE TRANSMEMBRANE PROTEIN"/>
    <property type="match status" value="1"/>
</dbReference>
<comment type="similarity">
    <text evidence="2">Belongs to the CD225/Dispanin family.</text>
</comment>
<dbReference type="Proteomes" id="UP000515129">
    <property type="component" value="Chromosome 30"/>
</dbReference>
<gene>
    <name evidence="8" type="primary">ifitm1</name>
</gene>
<dbReference type="RefSeq" id="XP_026068528.1">
    <property type="nucleotide sequence ID" value="XM_026212743.1"/>
</dbReference>
<dbReference type="Pfam" id="PF04505">
    <property type="entry name" value="CD225"/>
    <property type="match status" value="1"/>
</dbReference>
<evidence type="ECO:0000256" key="4">
    <source>
        <dbReference type="ARBA" id="ARBA00022989"/>
    </source>
</evidence>
<evidence type="ECO:0000256" key="3">
    <source>
        <dbReference type="ARBA" id="ARBA00022692"/>
    </source>
</evidence>
<evidence type="ECO:0000313" key="7">
    <source>
        <dbReference type="Proteomes" id="UP000515129"/>
    </source>
</evidence>
<sequence>MAMQNYPAPGESMKQDGRDFTAQPVVLSMPDQKVNDDIIFSTFNLHFCNPCCLGFGAFYNSIKARDIRLLGDIPMARSYASRARKLNIAAAIIGSLSLLILIIVISKSFGSVTSSVHRY</sequence>
<dbReference type="KEGG" id="caua:113050027"/>
<dbReference type="OrthoDB" id="9906841at2759"/>
<keyword evidence="5 6" id="KW-0472">Membrane</keyword>
<dbReference type="AlphaFoldDB" id="A0A6P6K805"/>
<dbReference type="InterPro" id="IPR051517">
    <property type="entry name" value="IFITM_antiviral_protein"/>
</dbReference>
<keyword evidence="3 6" id="KW-0812">Transmembrane</keyword>
<dbReference type="CTD" id="8519"/>
<reference evidence="8" key="1">
    <citation type="submission" date="2025-08" db="UniProtKB">
        <authorList>
            <consortium name="RefSeq"/>
        </authorList>
    </citation>
    <scope>IDENTIFICATION</scope>
    <source>
        <strain evidence="8">Wakin</strain>
        <tissue evidence="8">Muscle</tissue>
    </source>
</reference>
<accession>A0A6P6K805</accession>
<keyword evidence="7" id="KW-1185">Reference proteome</keyword>
<name>A0A6P6K805_CARAU</name>
<evidence type="ECO:0000256" key="6">
    <source>
        <dbReference type="SAM" id="Phobius"/>
    </source>
</evidence>
<organism evidence="7 8">
    <name type="scientific">Carassius auratus</name>
    <name type="common">Goldfish</name>
    <dbReference type="NCBI Taxonomy" id="7957"/>
    <lineage>
        <taxon>Eukaryota</taxon>
        <taxon>Metazoa</taxon>
        <taxon>Chordata</taxon>
        <taxon>Craniata</taxon>
        <taxon>Vertebrata</taxon>
        <taxon>Euteleostomi</taxon>
        <taxon>Actinopterygii</taxon>
        <taxon>Neopterygii</taxon>
        <taxon>Teleostei</taxon>
        <taxon>Ostariophysi</taxon>
        <taxon>Cypriniformes</taxon>
        <taxon>Cyprinidae</taxon>
        <taxon>Cyprininae</taxon>
        <taxon>Carassius</taxon>
    </lineage>
</organism>
<dbReference type="GO" id="GO:0005886">
    <property type="term" value="C:plasma membrane"/>
    <property type="evidence" value="ECO:0007669"/>
    <property type="project" value="TreeGrafter"/>
</dbReference>
<evidence type="ECO:0000256" key="2">
    <source>
        <dbReference type="ARBA" id="ARBA00006843"/>
    </source>
</evidence>
<dbReference type="InterPro" id="IPR007593">
    <property type="entry name" value="CD225/Dispanin_fam"/>
</dbReference>